<gene>
    <name evidence="2" type="ORF">SAMN05444370_10583</name>
</gene>
<dbReference type="Proteomes" id="UP000198703">
    <property type="component" value="Unassembled WGS sequence"/>
</dbReference>
<dbReference type="AlphaFoldDB" id="A0A1H4B926"/>
<dbReference type="RefSeq" id="WP_093252923.1">
    <property type="nucleotide sequence ID" value="NZ_FNQM01000005.1"/>
</dbReference>
<keyword evidence="3" id="KW-1185">Reference proteome</keyword>
<evidence type="ECO:0000256" key="1">
    <source>
        <dbReference type="SAM" id="SignalP"/>
    </source>
</evidence>
<dbReference type="Gene3D" id="2.40.160.10">
    <property type="entry name" value="Porin"/>
    <property type="match status" value="1"/>
</dbReference>
<evidence type="ECO:0000313" key="3">
    <source>
        <dbReference type="Proteomes" id="UP000198703"/>
    </source>
</evidence>
<evidence type="ECO:0008006" key="4">
    <source>
        <dbReference type="Google" id="ProtNLM"/>
    </source>
</evidence>
<protein>
    <recommendedName>
        <fullName evidence="4">Outer membrane protein beta-barrel domain-containing protein</fullName>
    </recommendedName>
</protein>
<evidence type="ECO:0000313" key="2">
    <source>
        <dbReference type="EMBL" id="SEA44627.1"/>
    </source>
</evidence>
<dbReference type="InterPro" id="IPR023614">
    <property type="entry name" value="Porin_dom_sf"/>
</dbReference>
<dbReference type="EMBL" id="FNQM01000005">
    <property type="protein sequence ID" value="SEA44627.1"/>
    <property type="molecule type" value="Genomic_DNA"/>
</dbReference>
<feature type="signal peptide" evidence="1">
    <location>
        <begin position="1"/>
        <end position="25"/>
    </location>
</feature>
<name>A0A1H4B926_9RHOB</name>
<keyword evidence="1" id="KW-0732">Signal</keyword>
<organism evidence="2 3">
    <name type="scientific">Rubrimonas cliftonensis</name>
    <dbReference type="NCBI Taxonomy" id="89524"/>
    <lineage>
        <taxon>Bacteria</taxon>
        <taxon>Pseudomonadati</taxon>
        <taxon>Pseudomonadota</taxon>
        <taxon>Alphaproteobacteria</taxon>
        <taxon>Rhodobacterales</taxon>
        <taxon>Paracoccaceae</taxon>
        <taxon>Rubrimonas</taxon>
    </lineage>
</organism>
<accession>A0A1H4B926</accession>
<sequence length="190" mass="18994">MTRHGCILAVLLPLAAALAPVAASAQIFGGASAFPLDTPDAPLVSLCAAECEPSGAGSPVTVTVGGETSRVDVTRFTPNPRFGGSETGAIGAAASAYGFDFGGAFHKADESHDDRVSFGAAFVRGALRFGGGLSFGVGPAEDQPGAASLGLGVALAPGLSVDGGVAFSETPQGEARETDVEYGVRMRFDF</sequence>
<proteinExistence type="predicted"/>
<dbReference type="STRING" id="89524.SAMN05444370_10583"/>
<feature type="chain" id="PRO_5011656417" description="Outer membrane protein beta-barrel domain-containing protein" evidence="1">
    <location>
        <begin position="26"/>
        <end position="190"/>
    </location>
</feature>
<reference evidence="2 3" key="1">
    <citation type="submission" date="2016-10" db="EMBL/GenBank/DDBJ databases">
        <authorList>
            <person name="de Groot N.N."/>
        </authorList>
    </citation>
    <scope>NUCLEOTIDE SEQUENCE [LARGE SCALE GENOMIC DNA]</scope>
    <source>
        <strain evidence="2 3">DSM 15345</strain>
    </source>
</reference>